<reference evidence="5 6" key="1">
    <citation type="journal article" date="2008" name="Nature">
        <title>The Trichoplax genome and the nature of placozoans.</title>
        <authorList>
            <person name="Srivastava M."/>
            <person name="Begovic E."/>
            <person name="Chapman J."/>
            <person name="Putnam N.H."/>
            <person name="Hellsten U."/>
            <person name="Kawashima T."/>
            <person name="Kuo A."/>
            <person name="Mitros T."/>
            <person name="Salamov A."/>
            <person name="Carpenter M.L."/>
            <person name="Signorovitch A.Y."/>
            <person name="Moreno M.A."/>
            <person name="Kamm K."/>
            <person name="Grimwood J."/>
            <person name="Schmutz J."/>
            <person name="Shapiro H."/>
            <person name="Grigoriev I.V."/>
            <person name="Buss L.W."/>
            <person name="Schierwater B."/>
            <person name="Dellaporta S.L."/>
            <person name="Rokhsar D.S."/>
        </authorList>
    </citation>
    <scope>NUCLEOTIDE SEQUENCE [LARGE SCALE GENOMIC DNA]</scope>
    <source>
        <strain evidence="5 6">Grell-BS-1999</strain>
    </source>
</reference>
<dbReference type="Pfam" id="PF00178">
    <property type="entry name" value="Ets"/>
    <property type="match status" value="1"/>
</dbReference>
<dbReference type="PANTHER" id="PTHR11849:SF302">
    <property type="entry name" value="ETS DOMAIN-CONTAINING PROTEIN-RELATED"/>
    <property type="match status" value="1"/>
</dbReference>
<dbReference type="GO" id="GO:0006357">
    <property type="term" value="P:regulation of transcription by RNA polymerase II"/>
    <property type="evidence" value="ECO:0000318"/>
    <property type="project" value="GO_Central"/>
</dbReference>
<dbReference type="FunFam" id="1.10.10.10:FF:001606">
    <property type="entry name" value="Uncharacterized protein"/>
    <property type="match status" value="1"/>
</dbReference>
<dbReference type="eggNOG" id="KOG3804">
    <property type="taxonomic scope" value="Eukaryota"/>
</dbReference>
<evidence type="ECO:0000259" key="4">
    <source>
        <dbReference type="PROSITE" id="PS50061"/>
    </source>
</evidence>
<evidence type="ECO:0000313" key="6">
    <source>
        <dbReference type="Proteomes" id="UP000009022"/>
    </source>
</evidence>
<dbReference type="HOGENOM" id="CLU_099695_1_1_1"/>
<keyword evidence="2 3" id="KW-0238">DNA-binding</keyword>
<feature type="non-terminal residue" evidence="5">
    <location>
        <position position="1"/>
    </location>
</feature>
<dbReference type="PROSITE" id="PS50061">
    <property type="entry name" value="ETS_DOMAIN_3"/>
    <property type="match status" value="1"/>
</dbReference>
<comment type="similarity">
    <text evidence="1 3">Belongs to the ETS family.</text>
</comment>
<feature type="domain" description="ETS" evidence="4">
    <location>
        <begin position="2"/>
        <end position="83"/>
    </location>
</feature>
<dbReference type="KEGG" id="tad:TRIADDRAFT_29770"/>
<dbReference type="GO" id="GO:0005634">
    <property type="term" value="C:nucleus"/>
    <property type="evidence" value="ECO:0000318"/>
    <property type="project" value="GO_Central"/>
</dbReference>
<dbReference type="GO" id="GO:0043565">
    <property type="term" value="F:sequence-specific DNA binding"/>
    <property type="evidence" value="ECO:0007669"/>
    <property type="project" value="InterPro"/>
</dbReference>
<dbReference type="CTD" id="6756683"/>
<dbReference type="EMBL" id="DS985251">
    <property type="protein sequence ID" value="EDV21834.1"/>
    <property type="molecule type" value="Genomic_DNA"/>
</dbReference>
<organism evidence="5 6">
    <name type="scientific">Trichoplax adhaerens</name>
    <name type="common">Trichoplax reptans</name>
    <dbReference type="NCBI Taxonomy" id="10228"/>
    <lineage>
        <taxon>Eukaryota</taxon>
        <taxon>Metazoa</taxon>
        <taxon>Placozoa</taxon>
        <taxon>Uniplacotomia</taxon>
        <taxon>Trichoplacea</taxon>
        <taxon>Trichoplacidae</taxon>
        <taxon>Trichoplax</taxon>
    </lineage>
</organism>
<dbReference type="OrthoDB" id="8196042at2759"/>
<proteinExistence type="inferred from homology"/>
<dbReference type="Gene3D" id="1.10.10.10">
    <property type="entry name" value="Winged helix-like DNA-binding domain superfamily/Winged helix DNA-binding domain"/>
    <property type="match status" value="1"/>
</dbReference>
<accession>B3S5Q0</accession>
<dbReference type="GO" id="GO:0030154">
    <property type="term" value="P:cell differentiation"/>
    <property type="evidence" value="ECO:0000318"/>
    <property type="project" value="GO_Central"/>
</dbReference>
<dbReference type="PROSITE" id="PS00346">
    <property type="entry name" value="ETS_DOMAIN_2"/>
    <property type="match status" value="1"/>
</dbReference>
<dbReference type="PANTHER" id="PTHR11849">
    <property type="entry name" value="ETS"/>
    <property type="match status" value="1"/>
</dbReference>
<dbReference type="STRING" id="10228.B3S5Q0"/>
<dbReference type="PRINTS" id="PR00454">
    <property type="entry name" value="ETSDOMAIN"/>
</dbReference>
<keyword evidence="6" id="KW-1185">Reference proteome</keyword>
<protein>
    <recommendedName>
        <fullName evidence="4">ETS domain-containing protein</fullName>
    </recommendedName>
</protein>
<dbReference type="InterPro" id="IPR036390">
    <property type="entry name" value="WH_DNA-bd_sf"/>
</dbReference>
<dbReference type="Proteomes" id="UP000009022">
    <property type="component" value="Unassembled WGS sequence"/>
</dbReference>
<keyword evidence="3" id="KW-0539">Nucleus</keyword>
<dbReference type="RefSeq" id="XP_002115471.1">
    <property type="nucleotide sequence ID" value="XM_002115435.1"/>
</dbReference>
<dbReference type="AlphaFoldDB" id="B3S5Q0"/>
<dbReference type="PhylomeDB" id="B3S5Q0"/>
<evidence type="ECO:0000256" key="1">
    <source>
        <dbReference type="ARBA" id="ARBA00005562"/>
    </source>
</evidence>
<dbReference type="InterPro" id="IPR036388">
    <property type="entry name" value="WH-like_DNA-bd_sf"/>
</dbReference>
<evidence type="ECO:0000256" key="2">
    <source>
        <dbReference type="ARBA" id="ARBA00023125"/>
    </source>
</evidence>
<dbReference type="GO" id="GO:0000981">
    <property type="term" value="F:DNA-binding transcription factor activity, RNA polymerase II-specific"/>
    <property type="evidence" value="ECO:0000318"/>
    <property type="project" value="GO_Central"/>
</dbReference>
<gene>
    <name evidence="5" type="ORF">TRIADDRAFT_29770</name>
</gene>
<name>B3S5Q0_TRIAD</name>
<dbReference type="OMA" id="CCPRYIK"/>
<dbReference type="InParanoid" id="B3S5Q0"/>
<dbReference type="SUPFAM" id="SSF46785">
    <property type="entry name" value="Winged helix' DNA-binding domain"/>
    <property type="match status" value="1"/>
</dbReference>
<evidence type="ECO:0000256" key="3">
    <source>
        <dbReference type="RuleBase" id="RU004019"/>
    </source>
</evidence>
<comment type="subcellular location">
    <subcellularLocation>
        <location evidence="3">Nucleus</location>
    </subcellularLocation>
</comment>
<evidence type="ECO:0000313" key="5">
    <source>
        <dbReference type="EMBL" id="EDV21834.1"/>
    </source>
</evidence>
<sequence>CSYLWQFLITLLEDSRYKDIISWIDKKERIFKLRNPTAIAHLWGYHKNNDTMNYEKLSRGLRYYYTKGILAKVPRQRLCYQFLDDTDKIAKSELK</sequence>
<dbReference type="GeneID" id="6756683"/>
<dbReference type="InterPro" id="IPR000418">
    <property type="entry name" value="Ets_dom"/>
</dbReference>
<dbReference type="InterPro" id="IPR046328">
    <property type="entry name" value="ETS_fam"/>
</dbReference>
<dbReference type="SMART" id="SM00413">
    <property type="entry name" value="ETS"/>
    <property type="match status" value="1"/>
</dbReference>